<name>A0A8X6RJ95_TRICX</name>
<keyword evidence="2" id="KW-1185">Reference proteome</keyword>
<sequence>MEQQIAELLRQNQELIQALQNRDHSCSHKITIRSGEITNYVAKLKLKPGVKPMFCRIRTAPFAIKGRVENKIDRLERMDIIEKVESSEWATPVVPVVKTDGSLIY</sequence>
<protein>
    <submittedName>
        <fullName evidence="1">Retrovirus-related Pol polyprotein from transposon 412</fullName>
    </submittedName>
</protein>
<gene>
    <name evidence="1" type="primary">POL_1106</name>
    <name evidence="1" type="ORF">TNCV_847771</name>
</gene>
<comment type="caution">
    <text evidence="1">The sequence shown here is derived from an EMBL/GenBank/DDBJ whole genome shotgun (WGS) entry which is preliminary data.</text>
</comment>
<organism evidence="1 2">
    <name type="scientific">Trichonephila clavipes</name>
    <name type="common">Golden silk orbweaver</name>
    <name type="synonym">Nephila clavipes</name>
    <dbReference type="NCBI Taxonomy" id="2585209"/>
    <lineage>
        <taxon>Eukaryota</taxon>
        <taxon>Metazoa</taxon>
        <taxon>Ecdysozoa</taxon>
        <taxon>Arthropoda</taxon>
        <taxon>Chelicerata</taxon>
        <taxon>Arachnida</taxon>
        <taxon>Araneae</taxon>
        <taxon>Araneomorphae</taxon>
        <taxon>Entelegynae</taxon>
        <taxon>Araneoidea</taxon>
        <taxon>Nephilidae</taxon>
        <taxon>Trichonephila</taxon>
    </lineage>
</organism>
<dbReference type="InterPro" id="IPR043502">
    <property type="entry name" value="DNA/RNA_pol_sf"/>
</dbReference>
<dbReference type="PANTHER" id="PTHR37984">
    <property type="entry name" value="PROTEIN CBG26694"/>
    <property type="match status" value="1"/>
</dbReference>
<accession>A0A8X6RJ95</accession>
<reference evidence="1" key="1">
    <citation type="submission" date="2020-08" db="EMBL/GenBank/DDBJ databases">
        <title>Multicomponent nature underlies the extraordinary mechanical properties of spider dragline silk.</title>
        <authorList>
            <person name="Kono N."/>
            <person name="Nakamura H."/>
            <person name="Mori M."/>
            <person name="Yoshida Y."/>
            <person name="Ohtoshi R."/>
            <person name="Malay A.D."/>
            <person name="Moran D.A.P."/>
            <person name="Tomita M."/>
            <person name="Numata K."/>
            <person name="Arakawa K."/>
        </authorList>
    </citation>
    <scope>NUCLEOTIDE SEQUENCE</scope>
</reference>
<dbReference type="InterPro" id="IPR050951">
    <property type="entry name" value="Retrovirus_Pol_polyprotein"/>
</dbReference>
<dbReference type="PANTHER" id="PTHR37984:SF13">
    <property type="entry name" value="RIBONUCLEASE H"/>
    <property type="match status" value="1"/>
</dbReference>
<dbReference type="GO" id="GO:0071897">
    <property type="term" value="P:DNA biosynthetic process"/>
    <property type="evidence" value="ECO:0007669"/>
    <property type="project" value="UniProtKB-ARBA"/>
</dbReference>
<dbReference type="AlphaFoldDB" id="A0A8X6RJ95"/>
<evidence type="ECO:0000313" key="2">
    <source>
        <dbReference type="Proteomes" id="UP000887159"/>
    </source>
</evidence>
<evidence type="ECO:0000313" key="1">
    <source>
        <dbReference type="EMBL" id="GFX95185.1"/>
    </source>
</evidence>
<dbReference type="Proteomes" id="UP000887159">
    <property type="component" value="Unassembled WGS sequence"/>
</dbReference>
<dbReference type="EMBL" id="BMAU01021185">
    <property type="protein sequence ID" value="GFX95185.1"/>
    <property type="molecule type" value="Genomic_DNA"/>
</dbReference>
<dbReference type="SUPFAM" id="SSF56672">
    <property type="entry name" value="DNA/RNA polymerases"/>
    <property type="match status" value="1"/>
</dbReference>
<dbReference type="Gene3D" id="3.10.10.10">
    <property type="entry name" value="HIV Type 1 Reverse Transcriptase, subunit A, domain 1"/>
    <property type="match status" value="1"/>
</dbReference>
<proteinExistence type="predicted"/>